<proteinExistence type="predicted"/>
<gene>
    <name evidence="1" type="ORF">AB5J57_00035</name>
</gene>
<reference evidence="1" key="1">
    <citation type="submission" date="2024-07" db="EMBL/GenBank/DDBJ databases">
        <authorList>
            <person name="Yu S.T."/>
        </authorList>
    </citation>
    <scope>NUCLEOTIDE SEQUENCE</scope>
    <source>
        <strain evidence="1">R02</strain>
    </source>
</reference>
<protein>
    <submittedName>
        <fullName evidence="1">Uncharacterized protein</fullName>
    </submittedName>
</protein>
<dbReference type="RefSeq" id="WP_189909427.1">
    <property type="nucleotide sequence ID" value="NZ_CP163429.1"/>
</dbReference>
<name>A0AB39LE16_9ACTN</name>
<dbReference type="EMBL" id="CP163429">
    <property type="protein sequence ID" value="XDP92003.1"/>
    <property type="molecule type" value="Genomic_DNA"/>
</dbReference>
<accession>A0AB39LE16</accession>
<evidence type="ECO:0000313" key="1">
    <source>
        <dbReference type="EMBL" id="XDP92003.1"/>
    </source>
</evidence>
<organism evidence="1">
    <name type="scientific">Streptomyces sp. R02</name>
    <dbReference type="NCBI Taxonomy" id="3238623"/>
    <lineage>
        <taxon>Bacteria</taxon>
        <taxon>Bacillati</taxon>
        <taxon>Actinomycetota</taxon>
        <taxon>Actinomycetes</taxon>
        <taxon>Kitasatosporales</taxon>
        <taxon>Streptomycetaceae</taxon>
        <taxon>Streptomyces</taxon>
    </lineage>
</organism>
<sequence length="99" mass="10757">MARSFDEQPRQHPHTPYTVARAALEFLGDQWSVLPGPWGTTGHLRSPDRVPFTVGVCEAGHLYLRNDSAGDSTHLPYEPNGGDPAFIGRAIAEAIGALY</sequence>
<dbReference type="AlphaFoldDB" id="A0AB39LE16"/>